<name>A0A166KL27_9AGAM</name>
<protein>
    <submittedName>
        <fullName evidence="1">Uncharacterized protein</fullName>
    </submittedName>
</protein>
<proteinExistence type="predicted"/>
<reference evidence="1 2" key="1">
    <citation type="journal article" date="2016" name="Mol. Biol. Evol.">
        <title>Comparative Genomics of Early-Diverging Mushroom-Forming Fungi Provides Insights into the Origins of Lignocellulose Decay Capabilities.</title>
        <authorList>
            <person name="Nagy L.G."/>
            <person name="Riley R."/>
            <person name="Tritt A."/>
            <person name="Adam C."/>
            <person name="Daum C."/>
            <person name="Floudas D."/>
            <person name="Sun H."/>
            <person name="Yadav J.S."/>
            <person name="Pangilinan J."/>
            <person name="Larsson K.H."/>
            <person name="Matsuura K."/>
            <person name="Barry K."/>
            <person name="Labutti K."/>
            <person name="Kuo R."/>
            <person name="Ohm R.A."/>
            <person name="Bhattacharya S.S."/>
            <person name="Shirouzu T."/>
            <person name="Yoshinaga Y."/>
            <person name="Martin F.M."/>
            <person name="Grigoriev I.V."/>
            <person name="Hibbett D.S."/>
        </authorList>
    </citation>
    <scope>NUCLEOTIDE SEQUENCE [LARGE SCALE GENOMIC DNA]</scope>
    <source>
        <strain evidence="1 2">CBS 109695</strain>
    </source>
</reference>
<dbReference type="EMBL" id="KV417543">
    <property type="protein sequence ID" value="KZP22011.1"/>
    <property type="molecule type" value="Genomic_DNA"/>
</dbReference>
<dbReference type="AlphaFoldDB" id="A0A166KL27"/>
<sequence length="89" mass="9983">MINDLRLACDDRAEPLQVREIENKFCTPQSADVRSPWPALKTLVNHGYLRVPVPSPSSAPCLLLSTFTVPCRDINPTLTHPTHPQIPQR</sequence>
<organism evidence="1 2">
    <name type="scientific">Athelia psychrophila</name>
    <dbReference type="NCBI Taxonomy" id="1759441"/>
    <lineage>
        <taxon>Eukaryota</taxon>
        <taxon>Fungi</taxon>
        <taxon>Dikarya</taxon>
        <taxon>Basidiomycota</taxon>
        <taxon>Agaricomycotina</taxon>
        <taxon>Agaricomycetes</taxon>
        <taxon>Agaricomycetidae</taxon>
        <taxon>Atheliales</taxon>
        <taxon>Atheliaceae</taxon>
        <taxon>Athelia</taxon>
    </lineage>
</organism>
<gene>
    <name evidence="1" type="ORF">FIBSPDRAFT_496416</name>
</gene>
<accession>A0A166KL27</accession>
<dbReference type="InterPro" id="IPR036851">
    <property type="entry name" value="Chloroperoxidase-like_sf"/>
</dbReference>
<evidence type="ECO:0000313" key="1">
    <source>
        <dbReference type="EMBL" id="KZP22011.1"/>
    </source>
</evidence>
<dbReference type="Gene3D" id="1.10.489.10">
    <property type="entry name" value="Chloroperoxidase-like"/>
    <property type="match status" value="1"/>
</dbReference>
<evidence type="ECO:0000313" key="2">
    <source>
        <dbReference type="Proteomes" id="UP000076532"/>
    </source>
</evidence>
<dbReference type="GO" id="GO:0004601">
    <property type="term" value="F:peroxidase activity"/>
    <property type="evidence" value="ECO:0007669"/>
    <property type="project" value="InterPro"/>
</dbReference>
<dbReference type="Proteomes" id="UP000076532">
    <property type="component" value="Unassembled WGS sequence"/>
</dbReference>
<dbReference type="SUPFAM" id="SSF47571">
    <property type="entry name" value="Cloroperoxidase"/>
    <property type="match status" value="1"/>
</dbReference>
<keyword evidence="2" id="KW-1185">Reference proteome</keyword>